<gene>
    <name evidence="1" type="ORF">CIB54_17175</name>
</gene>
<dbReference type="Gene3D" id="3.30.390.80">
    <property type="entry name" value="DNA repair protein Rad52/59/22"/>
    <property type="match status" value="1"/>
</dbReference>
<dbReference type="InterPro" id="IPR042525">
    <property type="entry name" value="Rad52_Rad59_Rad22_sf"/>
</dbReference>
<organism evidence="1 2">
    <name type="scientific">Pseudomonas fluorescens</name>
    <dbReference type="NCBI Taxonomy" id="294"/>
    <lineage>
        <taxon>Bacteria</taxon>
        <taxon>Pseudomonadati</taxon>
        <taxon>Pseudomonadota</taxon>
        <taxon>Gammaproteobacteria</taxon>
        <taxon>Pseudomonadales</taxon>
        <taxon>Pseudomonadaceae</taxon>
        <taxon>Pseudomonas</taxon>
    </lineage>
</organism>
<evidence type="ECO:0008006" key="3">
    <source>
        <dbReference type="Google" id="ProtNLM"/>
    </source>
</evidence>
<dbReference type="GO" id="GO:0006310">
    <property type="term" value="P:DNA recombination"/>
    <property type="evidence" value="ECO:0007669"/>
    <property type="project" value="UniProtKB-ARBA"/>
</dbReference>
<accession>A0A2N1E2X6</accession>
<dbReference type="RefSeq" id="WP_101220414.1">
    <property type="nucleotide sequence ID" value="NZ_KZ478002.1"/>
</dbReference>
<comment type="caution">
    <text evidence="1">The sequence shown here is derived from an EMBL/GenBank/DDBJ whole genome shotgun (WGS) entry which is preliminary data.</text>
</comment>
<name>A0A2N1E2X6_PSEFL</name>
<evidence type="ECO:0000313" key="2">
    <source>
        <dbReference type="Proteomes" id="UP000233564"/>
    </source>
</evidence>
<reference evidence="1 2" key="1">
    <citation type="submission" date="2017-08" db="EMBL/GenBank/DDBJ databases">
        <authorList>
            <person name="de Groot N.N."/>
        </authorList>
    </citation>
    <scope>NUCLEOTIDE SEQUENCE [LARGE SCALE GENOMIC DNA]</scope>
    <source>
        <strain evidence="1 2">PfR 37</strain>
    </source>
</reference>
<evidence type="ECO:0000313" key="1">
    <source>
        <dbReference type="EMBL" id="PKH18819.1"/>
    </source>
</evidence>
<protein>
    <recommendedName>
        <fullName evidence="3">Rad52/22 family double-strand break repair protein</fullName>
    </recommendedName>
</protein>
<dbReference type="GO" id="GO:0006302">
    <property type="term" value="P:double-strand break repair"/>
    <property type="evidence" value="ECO:0007669"/>
    <property type="project" value="UniProtKB-ARBA"/>
</dbReference>
<sequence length="245" mass="27626">MSEQNMHIWNKVDKTDTRFTKKAKVNGQDITSLSGTAMAMKATELFGPVGIGWGWRIVEERFDEGHEIFIGEGDKRACIGREIGHTVKIALWFMQDGQRGEIEQYGCTRYQYKTTYGMTTDGEAPKKSLTDAIKKSLSMLGFSADVFLGLFDDEAYVTQLKEEEAIANADDKDAEILRQKQERVDWLASAVETIGKAVSTYELKTLNVKYIREATRRNEPAFIARITRAFEERKASLEKGTEAAA</sequence>
<dbReference type="EMBL" id="NVXX01000024">
    <property type="protein sequence ID" value="PKH18819.1"/>
    <property type="molecule type" value="Genomic_DNA"/>
</dbReference>
<proteinExistence type="predicted"/>
<dbReference type="AlphaFoldDB" id="A0A2N1E2X6"/>
<dbReference type="Proteomes" id="UP000233564">
    <property type="component" value="Unassembled WGS sequence"/>
</dbReference>